<comment type="caution">
    <text evidence="2">The sequence shown here is derived from an EMBL/GenBank/DDBJ whole genome shotgun (WGS) entry which is preliminary data.</text>
</comment>
<proteinExistence type="predicted"/>
<sequence>MTTGAGDTHRTHTGPAATAQPLTRSHLRVTAAVSGAGSGLCPAPLEHASRYRGNRERLTAPGQPPCVATRQPQGLLQRGHPNPLNHVRLRDICSCTGTAAGETRRSGCLSAVNRHTESRFSPGSSDTHSYIHNVTTCNRRINSVLLG</sequence>
<dbReference type="AlphaFoldDB" id="A0A9N7TZ93"/>
<evidence type="ECO:0000256" key="1">
    <source>
        <dbReference type="SAM" id="MobiDB-lite"/>
    </source>
</evidence>
<keyword evidence="3" id="KW-1185">Reference proteome</keyword>
<evidence type="ECO:0000313" key="2">
    <source>
        <dbReference type="EMBL" id="CAB1421508.1"/>
    </source>
</evidence>
<accession>A0A9N7TZ93</accession>
<organism evidence="2 3">
    <name type="scientific">Pleuronectes platessa</name>
    <name type="common">European plaice</name>
    <dbReference type="NCBI Taxonomy" id="8262"/>
    <lineage>
        <taxon>Eukaryota</taxon>
        <taxon>Metazoa</taxon>
        <taxon>Chordata</taxon>
        <taxon>Craniata</taxon>
        <taxon>Vertebrata</taxon>
        <taxon>Euteleostomi</taxon>
        <taxon>Actinopterygii</taxon>
        <taxon>Neopterygii</taxon>
        <taxon>Teleostei</taxon>
        <taxon>Neoteleostei</taxon>
        <taxon>Acanthomorphata</taxon>
        <taxon>Carangaria</taxon>
        <taxon>Pleuronectiformes</taxon>
        <taxon>Pleuronectoidei</taxon>
        <taxon>Pleuronectidae</taxon>
        <taxon>Pleuronectes</taxon>
    </lineage>
</organism>
<gene>
    <name evidence="2" type="ORF">PLEPLA_LOCUS9394</name>
</gene>
<dbReference type="Proteomes" id="UP001153269">
    <property type="component" value="Unassembled WGS sequence"/>
</dbReference>
<feature type="region of interest" description="Disordered" evidence="1">
    <location>
        <begin position="1"/>
        <end position="22"/>
    </location>
</feature>
<reference evidence="2" key="1">
    <citation type="submission" date="2020-03" db="EMBL/GenBank/DDBJ databases">
        <authorList>
            <person name="Weist P."/>
        </authorList>
    </citation>
    <scope>NUCLEOTIDE SEQUENCE</scope>
</reference>
<evidence type="ECO:0000313" key="3">
    <source>
        <dbReference type="Proteomes" id="UP001153269"/>
    </source>
</evidence>
<dbReference type="EMBL" id="CADEAL010000526">
    <property type="protein sequence ID" value="CAB1421508.1"/>
    <property type="molecule type" value="Genomic_DNA"/>
</dbReference>
<protein>
    <submittedName>
        <fullName evidence="2">Uncharacterized protein</fullName>
    </submittedName>
</protein>
<name>A0A9N7TZ93_PLEPL</name>